<sequence>MKLNQKTVKKIIKYFSKKPEVAAVYLYGSYARGEARADSDIDLAVLVTDTRKYKGFSIPQVIFSADLEKITGKKVEVQDLTACSVEFAHRVLSEGKLLTSNNEKERVNFQTSIVRKYFDLKPILDEYNYYLAKIIKRGELHVRYPTH</sequence>
<name>A0A0G0LMT3_9BACT</name>
<dbReference type="EMBL" id="LBVP01000017">
    <property type="protein sequence ID" value="KKQ89290.1"/>
    <property type="molecule type" value="Genomic_DNA"/>
</dbReference>
<protein>
    <submittedName>
        <fullName evidence="2">Putative nucleotidyltransferase</fullName>
    </submittedName>
</protein>
<accession>A0A0G0LMT3</accession>
<evidence type="ECO:0000259" key="1">
    <source>
        <dbReference type="Pfam" id="PF18765"/>
    </source>
</evidence>
<gene>
    <name evidence="2" type="ORF">UT12_C0017G0011</name>
</gene>
<dbReference type="PANTHER" id="PTHR43852:SF3">
    <property type="entry name" value="NUCLEOTIDYLTRANSFERASE"/>
    <property type="match status" value="1"/>
</dbReference>
<dbReference type="Proteomes" id="UP000034893">
    <property type="component" value="Unassembled WGS sequence"/>
</dbReference>
<dbReference type="InterPro" id="IPR043519">
    <property type="entry name" value="NT_sf"/>
</dbReference>
<keyword evidence="2" id="KW-0808">Transferase</keyword>
<proteinExistence type="predicted"/>
<evidence type="ECO:0000313" key="2">
    <source>
        <dbReference type="EMBL" id="KKQ89290.1"/>
    </source>
</evidence>
<dbReference type="CDD" id="cd05403">
    <property type="entry name" value="NT_KNTase_like"/>
    <property type="match status" value="1"/>
</dbReference>
<feature type="domain" description="Polymerase beta nucleotidyltransferase" evidence="1">
    <location>
        <begin position="9"/>
        <end position="103"/>
    </location>
</feature>
<dbReference type="Pfam" id="PF18765">
    <property type="entry name" value="Polbeta"/>
    <property type="match status" value="1"/>
</dbReference>
<dbReference type="AlphaFoldDB" id="A0A0G0LMT3"/>
<dbReference type="InterPro" id="IPR052930">
    <property type="entry name" value="TA_antitoxin_MntA"/>
</dbReference>
<organism evidence="2 3">
    <name type="scientific">Candidatus Curtissbacteria bacterium GW2011_GWC2_38_9</name>
    <dbReference type="NCBI Taxonomy" id="1618414"/>
    <lineage>
        <taxon>Bacteria</taxon>
        <taxon>Candidatus Curtissiibacteriota</taxon>
    </lineage>
</organism>
<evidence type="ECO:0000313" key="3">
    <source>
        <dbReference type="Proteomes" id="UP000034893"/>
    </source>
</evidence>
<comment type="caution">
    <text evidence="2">The sequence shown here is derived from an EMBL/GenBank/DDBJ whole genome shotgun (WGS) entry which is preliminary data.</text>
</comment>
<dbReference type="GO" id="GO:0016740">
    <property type="term" value="F:transferase activity"/>
    <property type="evidence" value="ECO:0007669"/>
    <property type="project" value="UniProtKB-KW"/>
</dbReference>
<dbReference type="PATRIC" id="fig|1618414.3.peg.481"/>
<dbReference type="InterPro" id="IPR041633">
    <property type="entry name" value="Polbeta"/>
</dbReference>
<dbReference type="PANTHER" id="PTHR43852">
    <property type="entry name" value="NUCLEOTIDYLTRANSFERASE"/>
    <property type="match status" value="1"/>
</dbReference>
<dbReference type="NCBIfam" id="NF047752">
    <property type="entry name" value="MntA_antitoxin"/>
    <property type="match status" value="1"/>
</dbReference>
<dbReference type="Gene3D" id="3.30.460.10">
    <property type="entry name" value="Beta Polymerase, domain 2"/>
    <property type="match status" value="1"/>
</dbReference>
<reference evidence="2 3" key="1">
    <citation type="journal article" date="2015" name="Nature">
        <title>rRNA introns, odd ribosomes, and small enigmatic genomes across a large radiation of phyla.</title>
        <authorList>
            <person name="Brown C.T."/>
            <person name="Hug L.A."/>
            <person name="Thomas B.C."/>
            <person name="Sharon I."/>
            <person name="Castelle C.J."/>
            <person name="Singh A."/>
            <person name="Wilkins M.J."/>
            <person name="Williams K.H."/>
            <person name="Banfield J.F."/>
        </authorList>
    </citation>
    <scope>NUCLEOTIDE SEQUENCE [LARGE SCALE GENOMIC DNA]</scope>
</reference>
<dbReference type="SUPFAM" id="SSF81301">
    <property type="entry name" value="Nucleotidyltransferase"/>
    <property type="match status" value="1"/>
</dbReference>